<comment type="caution">
    <text evidence="2">The sequence shown here is derived from an EMBL/GenBank/DDBJ whole genome shotgun (WGS) entry which is preliminary data.</text>
</comment>
<proteinExistence type="predicted"/>
<organism evidence="2 3">
    <name type="scientific">Chitinophaga dinghuensis</name>
    <dbReference type="NCBI Taxonomy" id="1539050"/>
    <lineage>
        <taxon>Bacteria</taxon>
        <taxon>Pseudomonadati</taxon>
        <taxon>Bacteroidota</taxon>
        <taxon>Chitinophagia</taxon>
        <taxon>Chitinophagales</taxon>
        <taxon>Chitinophagaceae</taxon>
        <taxon>Chitinophaga</taxon>
    </lineage>
</organism>
<keyword evidence="1" id="KW-0732">Signal</keyword>
<dbReference type="EMBL" id="QLMA01000006">
    <property type="protein sequence ID" value="RAJ78950.1"/>
    <property type="molecule type" value="Genomic_DNA"/>
</dbReference>
<accession>A0A327VUM5</accession>
<protein>
    <submittedName>
        <fullName evidence="2">Uncharacterized protein</fullName>
    </submittedName>
</protein>
<dbReference type="Proteomes" id="UP000249819">
    <property type="component" value="Unassembled WGS sequence"/>
</dbReference>
<feature type="chain" id="PRO_5016460371" evidence="1">
    <location>
        <begin position="29"/>
        <end position="566"/>
    </location>
</feature>
<evidence type="ECO:0000256" key="1">
    <source>
        <dbReference type="SAM" id="SignalP"/>
    </source>
</evidence>
<name>A0A327VUM5_9BACT</name>
<keyword evidence="3" id="KW-1185">Reference proteome</keyword>
<feature type="signal peptide" evidence="1">
    <location>
        <begin position="1"/>
        <end position="28"/>
    </location>
</feature>
<dbReference type="AlphaFoldDB" id="A0A327VUM5"/>
<gene>
    <name evidence="2" type="ORF">CLV59_1069</name>
</gene>
<reference evidence="2 3" key="1">
    <citation type="submission" date="2018-06" db="EMBL/GenBank/DDBJ databases">
        <title>Genomic Encyclopedia of Archaeal and Bacterial Type Strains, Phase II (KMG-II): from individual species to whole genera.</title>
        <authorList>
            <person name="Goeker M."/>
        </authorList>
    </citation>
    <scope>NUCLEOTIDE SEQUENCE [LARGE SCALE GENOMIC DNA]</scope>
    <source>
        <strain evidence="2 3">DSM 29821</strain>
    </source>
</reference>
<evidence type="ECO:0000313" key="3">
    <source>
        <dbReference type="Proteomes" id="UP000249819"/>
    </source>
</evidence>
<evidence type="ECO:0000313" key="2">
    <source>
        <dbReference type="EMBL" id="RAJ78950.1"/>
    </source>
</evidence>
<sequence length="566" mass="63879">MFSKPMKKSLLLFSTAAALMATSVESSAQTVIYDKFTTPIYRRASNQRFSNYKNIYYRVQVDSNTIFSMVDKKFLGDQASRNNVLKVFNESMQEELKKSSLNPATDAQPDLIVDCNLTGFSSKESINSATGLNTGAAFKKDYEVEGAYRTTVRNMSGKVYYDKSITLSSKRAIPDGEKVTGAFNAFIIGSPSFYTGTAYSNYRVLMNVIKEKITDHQEEVVNRYVEKTISLPYIYRASKKYPELTVIDSMNNALVKELKLKNATDYAQLIQPYEAAYLQLLQKSFPENYERRPINAATYCSLVFLYYLSYDKDKMQTALDSLYNYSSKALGMRGDYNAAKLFKDELEAYFASVNVPKYRVGEREGEQAQVTQTVTNTTTTSTSTPQATTTVSLAAVRPAVQGSWIELSNGDTIRGRYVPMKGMGSVISFNMSTVLTFESNGEAKNYKLSEVKSFAKNGRLYVVYKYKKPTGPGKKELAFEVLYSSDKIKVVKENFEEHPSNQVLFIRPGEADLLNPDKGFVSDRSKTLRQYMQDSPAVLKKLDEKVYDFEKEESLVQVAIDYTNSK</sequence>